<keyword evidence="2" id="KW-1185">Reference proteome</keyword>
<dbReference type="EMBL" id="JBHMDY010000006">
    <property type="protein sequence ID" value="MFB9260407.1"/>
    <property type="molecule type" value="Genomic_DNA"/>
</dbReference>
<protein>
    <submittedName>
        <fullName evidence="1">DUF4262 domain-containing protein</fullName>
    </submittedName>
</protein>
<sequence length="157" mass="16655">MNNATLATIDPTMLKIAATIDRYGINIVHVGGGCDCADCRPAPMPVDQQFGYTIGLTDRGHPELLLRGLGSRATAATLNRWGAVVLDGETFDAGHLLCEGPRGTTWELVPVRRPSRTLRCAASYYRTAGAGRATRPDGVSALELIPARRPCACGSCS</sequence>
<dbReference type="Proteomes" id="UP001589700">
    <property type="component" value="Unassembled WGS sequence"/>
</dbReference>
<reference evidence="1 2" key="1">
    <citation type="submission" date="2024-09" db="EMBL/GenBank/DDBJ databases">
        <authorList>
            <person name="Sun Q."/>
            <person name="Mori K."/>
        </authorList>
    </citation>
    <scope>NUCLEOTIDE SEQUENCE [LARGE SCALE GENOMIC DNA]</scope>
    <source>
        <strain evidence="1 2">CCM 7659</strain>
    </source>
</reference>
<dbReference type="InterPro" id="IPR025358">
    <property type="entry name" value="DUF4262"/>
</dbReference>
<proteinExistence type="predicted"/>
<name>A0ABV5JSN2_9ACTN</name>
<organism evidence="1 2">
    <name type="scientific">Dietzia aerolata</name>
    <dbReference type="NCBI Taxonomy" id="595984"/>
    <lineage>
        <taxon>Bacteria</taxon>
        <taxon>Bacillati</taxon>
        <taxon>Actinomycetota</taxon>
        <taxon>Actinomycetes</taxon>
        <taxon>Mycobacteriales</taxon>
        <taxon>Dietziaceae</taxon>
        <taxon>Dietzia</taxon>
    </lineage>
</organism>
<evidence type="ECO:0000313" key="1">
    <source>
        <dbReference type="EMBL" id="MFB9260407.1"/>
    </source>
</evidence>
<dbReference type="Pfam" id="PF14081">
    <property type="entry name" value="DUF4262"/>
    <property type="match status" value="1"/>
</dbReference>
<gene>
    <name evidence="1" type="ORF">ACFFVD_11395</name>
</gene>
<evidence type="ECO:0000313" key="2">
    <source>
        <dbReference type="Proteomes" id="UP001589700"/>
    </source>
</evidence>
<dbReference type="RefSeq" id="WP_182633649.1">
    <property type="nucleotide sequence ID" value="NZ_JAALDM010000328.1"/>
</dbReference>
<comment type="caution">
    <text evidence="1">The sequence shown here is derived from an EMBL/GenBank/DDBJ whole genome shotgun (WGS) entry which is preliminary data.</text>
</comment>
<accession>A0ABV5JSN2</accession>